<keyword evidence="5" id="KW-0413">Isomerase</keyword>
<proteinExistence type="inferred from homology"/>
<protein>
    <recommendedName>
        <fullName evidence="3">protein disulfide-isomerase</fullName>
        <ecNumber evidence="3">5.3.4.1</ecNumber>
    </recommendedName>
</protein>
<dbReference type="OrthoDB" id="10264505at2759"/>
<dbReference type="Proteomes" id="UP001149090">
    <property type="component" value="Unassembled WGS sequence"/>
</dbReference>
<dbReference type="InterPro" id="IPR036356">
    <property type="entry name" value="ERp29_C_sf"/>
</dbReference>
<evidence type="ECO:0000313" key="9">
    <source>
        <dbReference type="EMBL" id="KAJ5072923.1"/>
    </source>
</evidence>
<evidence type="ECO:0000256" key="1">
    <source>
        <dbReference type="ARBA" id="ARBA00001182"/>
    </source>
</evidence>
<evidence type="ECO:0000256" key="7">
    <source>
        <dbReference type="SAM" id="SignalP"/>
    </source>
</evidence>
<dbReference type="Pfam" id="PF00085">
    <property type="entry name" value="Thioredoxin"/>
    <property type="match status" value="1"/>
</dbReference>
<dbReference type="InterPro" id="IPR051063">
    <property type="entry name" value="PDI"/>
</dbReference>
<dbReference type="InterPro" id="IPR011679">
    <property type="entry name" value="ERp29_C"/>
</dbReference>
<dbReference type="EMBL" id="JAPDFW010000078">
    <property type="protein sequence ID" value="KAJ5072923.1"/>
    <property type="molecule type" value="Genomic_DNA"/>
</dbReference>
<dbReference type="SUPFAM" id="SSF47933">
    <property type="entry name" value="ERP29 C domain-like"/>
    <property type="match status" value="1"/>
</dbReference>
<dbReference type="InterPro" id="IPR013766">
    <property type="entry name" value="Thioredoxin_domain"/>
</dbReference>
<evidence type="ECO:0000256" key="3">
    <source>
        <dbReference type="ARBA" id="ARBA00012723"/>
    </source>
</evidence>
<keyword evidence="10" id="KW-1185">Reference proteome</keyword>
<comment type="similarity">
    <text evidence="2">Belongs to the protein disulfide isomerase family.</text>
</comment>
<keyword evidence="6" id="KW-0676">Redox-active center</keyword>
<dbReference type="GO" id="GO:0005783">
    <property type="term" value="C:endoplasmic reticulum"/>
    <property type="evidence" value="ECO:0007669"/>
    <property type="project" value="InterPro"/>
</dbReference>
<comment type="catalytic activity">
    <reaction evidence="1">
        <text>Catalyzes the rearrangement of -S-S- bonds in proteins.</text>
        <dbReference type="EC" id="5.3.4.1"/>
    </reaction>
</comment>
<feature type="domain" description="Thioredoxin" evidence="8">
    <location>
        <begin position="10"/>
        <end position="162"/>
    </location>
</feature>
<dbReference type="InterPro" id="IPR036249">
    <property type="entry name" value="Thioredoxin-like_sf"/>
</dbReference>
<dbReference type="Gene3D" id="3.40.30.10">
    <property type="entry name" value="Glutaredoxin"/>
    <property type="match status" value="1"/>
</dbReference>
<dbReference type="GO" id="GO:0006457">
    <property type="term" value="P:protein folding"/>
    <property type="evidence" value="ECO:0007669"/>
    <property type="project" value="TreeGrafter"/>
</dbReference>
<feature type="chain" id="PRO_5040203344" description="protein disulfide-isomerase" evidence="7">
    <location>
        <begin position="20"/>
        <end position="259"/>
    </location>
</feature>
<evidence type="ECO:0000259" key="8">
    <source>
        <dbReference type="PROSITE" id="PS51352"/>
    </source>
</evidence>
<dbReference type="Pfam" id="PF07749">
    <property type="entry name" value="ERp29"/>
    <property type="match status" value="1"/>
</dbReference>
<name>A0A9Q0LK79_ANAIG</name>
<evidence type="ECO:0000256" key="2">
    <source>
        <dbReference type="ARBA" id="ARBA00006347"/>
    </source>
</evidence>
<feature type="signal peptide" evidence="7">
    <location>
        <begin position="1"/>
        <end position="19"/>
    </location>
</feature>
<evidence type="ECO:0000256" key="5">
    <source>
        <dbReference type="ARBA" id="ARBA00023235"/>
    </source>
</evidence>
<gene>
    <name evidence="9" type="ORF">M0811_09135</name>
</gene>
<dbReference type="PROSITE" id="PS00194">
    <property type="entry name" value="THIOREDOXIN_1"/>
    <property type="match status" value="1"/>
</dbReference>
<evidence type="ECO:0000256" key="4">
    <source>
        <dbReference type="ARBA" id="ARBA00023157"/>
    </source>
</evidence>
<dbReference type="Gene3D" id="1.20.1150.12">
    <property type="entry name" value="Endoplasmic reticulum resident protein 29, C-terminal domain"/>
    <property type="match status" value="1"/>
</dbReference>
<dbReference type="PANTHER" id="PTHR45672">
    <property type="entry name" value="PROTEIN DISULFIDE-ISOMERASE C17H9.14C-RELATED"/>
    <property type="match status" value="1"/>
</dbReference>
<dbReference type="InterPro" id="IPR017937">
    <property type="entry name" value="Thioredoxin_CS"/>
</dbReference>
<sequence length="259" mass="29957">MKVFGIFILVIVLISLSETKVVRITSKNIKEVIHNPNADVLVKYYATWCGHCQRLKEPYEKASDAFDDDDDVIFAEVECDGEGKDVCQKASIRGYPTVRFFSKTNKNEPEDYNRERTVESLVGYMNDKCSKFRNPDGSLKAESGRDKEMDNLAQKFIKAKTEEEKQAVIKETQEKVDSLNNFDLYPKIMEKILKNSKYVETESQRLQNLINSGSITPTKKTEFSKKLNFHKKLNIFCFLQDNIGIVKHIFYTYSPCREI</sequence>
<dbReference type="PROSITE" id="PS51352">
    <property type="entry name" value="THIOREDOXIN_2"/>
    <property type="match status" value="1"/>
</dbReference>
<dbReference type="GO" id="GO:0003756">
    <property type="term" value="F:protein disulfide isomerase activity"/>
    <property type="evidence" value="ECO:0007669"/>
    <property type="project" value="UniProtKB-EC"/>
</dbReference>
<keyword evidence="7" id="KW-0732">Signal</keyword>
<dbReference type="SUPFAM" id="SSF52833">
    <property type="entry name" value="Thioredoxin-like"/>
    <property type="match status" value="1"/>
</dbReference>
<keyword evidence="4" id="KW-1015">Disulfide bond</keyword>
<evidence type="ECO:0000256" key="6">
    <source>
        <dbReference type="ARBA" id="ARBA00023284"/>
    </source>
</evidence>
<comment type="caution">
    <text evidence="9">The sequence shown here is derived from an EMBL/GenBank/DDBJ whole genome shotgun (WGS) entry which is preliminary data.</text>
</comment>
<organism evidence="9 10">
    <name type="scientific">Anaeramoeba ignava</name>
    <name type="common">Anaerobic marine amoeba</name>
    <dbReference type="NCBI Taxonomy" id="1746090"/>
    <lineage>
        <taxon>Eukaryota</taxon>
        <taxon>Metamonada</taxon>
        <taxon>Anaeramoebidae</taxon>
        <taxon>Anaeramoeba</taxon>
    </lineage>
</organism>
<dbReference type="AlphaFoldDB" id="A0A9Q0LK79"/>
<evidence type="ECO:0000313" key="10">
    <source>
        <dbReference type="Proteomes" id="UP001149090"/>
    </source>
</evidence>
<reference evidence="9" key="1">
    <citation type="submission" date="2022-10" db="EMBL/GenBank/DDBJ databases">
        <title>Novel sulphate-reducing endosymbionts in the free-living metamonad Anaeramoeba.</title>
        <authorList>
            <person name="Jerlstrom-Hultqvist J."/>
            <person name="Cepicka I."/>
            <person name="Gallot-Lavallee L."/>
            <person name="Salas-Leiva D."/>
            <person name="Curtis B.A."/>
            <person name="Zahonova K."/>
            <person name="Pipaliya S."/>
            <person name="Dacks J."/>
            <person name="Roger A.J."/>
        </authorList>
    </citation>
    <scope>NUCLEOTIDE SEQUENCE</scope>
    <source>
        <strain evidence="9">BMAN</strain>
    </source>
</reference>
<dbReference type="PANTHER" id="PTHR45672:SF11">
    <property type="entry name" value="PROTEIN DISULFIDE-ISOMERASE C17H9.14C"/>
    <property type="match status" value="1"/>
</dbReference>
<accession>A0A9Q0LK79</accession>
<dbReference type="PRINTS" id="PR00421">
    <property type="entry name" value="THIOREDOXIN"/>
</dbReference>
<dbReference type="EC" id="5.3.4.1" evidence="3"/>